<keyword evidence="2" id="KW-1185">Reference proteome</keyword>
<gene>
    <name evidence="1" type="ORF">EVAR_12599_1</name>
</gene>
<accession>A0A4C1UG26</accession>
<dbReference type="Proteomes" id="UP000299102">
    <property type="component" value="Unassembled WGS sequence"/>
</dbReference>
<evidence type="ECO:0000313" key="1">
    <source>
        <dbReference type="EMBL" id="GBP24932.1"/>
    </source>
</evidence>
<sequence length="174" mass="18888">MAHFVRNQQSQFECDTASCQLITDSRFAKNRCEFPPTFGVSVSSERCPSPLASGIVCLGKFIGSCSRTNPRSLDRWCSVLPRHAALALAALGWLGAAAAYSAPDLPGPYCARDNVCCDGRKDNCSHEISAKVPILCALAAKPNKKTQESRPATLLRKDRAVTLPRQNPNLLQLN</sequence>
<name>A0A4C1UG26_EUMVA</name>
<reference evidence="1 2" key="1">
    <citation type="journal article" date="2019" name="Commun. Biol.">
        <title>The bagworm genome reveals a unique fibroin gene that provides high tensile strength.</title>
        <authorList>
            <person name="Kono N."/>
            <person name="Nakamura H."/>
            <person name="Ohtoshi R."/>
            <person name="Tomita M."/>
            <person name="Numata K."/>
            <person name="Arakawa K."/>
        </authorList>
    </citation>
    <scope>NUCLEOTIDE SEQUENCE [LARGE SCALE GENOMIC DNA]</scope>
</reference>
<proteinExistence type="predicted"/>
<protein>
    <submittedName>
        <fullName evidence="1">Uncharacterized protein</fullName>
    </submittedName>
</protein>
<evidence type="ECO:0000313" key="2">
    <source>
        <dbReference type="Proteomes" id="UP000299102"/>
    </source>
</evidence>
<comment type="caution">
    <text evidence="1">The sequence shown here is derived from an EMBL/GenBank/DDBJ whole genome shotgun (WGS) entry which is preliminary data.</text>
</comment>
<organism evidence="1 2">
    <name type="scientific">Eumeta variegata</name>
    <name type="common">Bagworm moth</name>
    <name type="synonym">Eumeta japonica</name>
    <dbReference type="NCBI Taxonomy" id="151549"/>
    <lineage>
        <taxon>Eukaryota</taxon>
        <taxon>Metazoa</taxon>
        <taxon>Ecdysozoa</taxon>
        <taxon>Arthropoda</taxon>
        <taxon>Hexapoda</taxon>
        <taxon>Insecta</taxon>
        <taxon>Pterygota</taxon>
        <taxon>Neoptera</taxon>
        <taxon>Endopterygota</taxon>
        <taxon>Lepidoptera</taxon>
        <taxon>Glossata</taxon>
        <taxon>Ditrysia</taxon>
        <taxon>Tineoidea</taxon>
        <taxon>Psychidae</taxon>
        <taxon>Oiketicinae</taxon>
        <taxon>Eumeta</taxon>
    </lineage>
</organism>
<dbReference type="EMBL" id="BGZK01000167">
    <property type="protein sequence ID" value="GBP24932.1"/>
    <property type="molecule type" value="Genomic_DNA"/>
</dbReference>
<dbReference type="AlphaFoldDB" id="A0A4C1UG26"/>